<sequence length="380" mass="42903">MQAVGLITEYNPLHNGHLYHLQQAKQQTGADCTVVVMSGNWLQRGEPAILDKWTRAELALQAGADLIVELPVFFATQPAHLFAQGGVEILSALGCESLVFGAEHPELDFDQLATALPDDPQAFHQYNATFATQFNTVLQQTTGVSLTKSNDMLGFCYYLANQRLGQPMRLVPIKRQVADHNQTTIKDASLFASGTAVRQAARAGDWAALAPVVPAATLTQLQTQRLQQWADFWPYLQYQLLTADVTQTHQDDQMAEGLEYRMKEMVQNATSFEDFLHLVKSKRYTYTRLQRVATAALLQLTTAEVQQAQAHNYVRVLGFNRRGQQYLHQVKKDLPLPLYTKINKDLRLHGLELDYRAGRVYQLINEQPQDLYRKPLIHLA</sequence>
<evidence type="ECO:0000256" key="2">
    <source>
        <dbReference type="ARBA" id="ARBA00022694"/>
    </source>
</evidence>
<comment type="subcellular location">
    <subcellularLocation>
        <location evidence="3">Cytoplasm</location>
    </subcellularLocation>
</comment>
<evidence type="ECO:0000313" key="5">
    <source>
        <dbReference type="Proteomes" id="UP000050920"/>
    </source>
</evidence>
<dbReference type="GO" id="GO:0006400">
    <property type="term" value="P:tRNA modification"/>
    <property type="evidence" value="ECO:0007669"/>
    <property type="project" value="UniProtKB-UniRule"/>
</dbReference>
<dbReference type="PANTHER" id="PTHR37825">
    <property type="entry name" value="TRNA(MET) CYTIDINE ACETATE LIGASE"/>
    <property type="match status" value="1"/>
</dbReference>
<dbReference type="GO" id="GO:0000049">
    <property type="term" value="F:tRNA binding"/>
    <property type="evidence" value="ECO:0007669"/>
    <property type="project" value="UniProtKB-KW"/>
</dbReference>
<dbReference type="GO" id="GO:0005524">
    <property type="term" value="F:ATP binding"/>
    <property type="evidence" value="ECO:0007669"/>
    <property type="project" value="UniProtKB-KW"/>
</dbReference>
<name>A0A0R2NQG0_9LACO</name>
<dbReference type="EMBL" id="AYGX02000063">
    <property type="protein sequence ID" value="KRO27902.1"/>
    <property type="molecule type" value="Genomic_DNA"/>
</dbReference>
<comment type="catalytic activity">
    <reaction evidence="3">
        <text>cytidine(34) in elongator tRNA(Met) + acetate + ATP = N(4)-acetylcytidine(34) in elongator tRNA(Met) + AMP + diphosphate</text>
        <dbReference type="Rhea" id="RHEA:58144"/>
        <dbReference type="Rhea" id="RHEA-COMP:10693"/>
        <dbReference type="Rhea" id="RHEA-COMP:10694"/>
        <dbReference type="ChEBI" id="CHEBI:30089"/>
        <dbReference type="ChEBI" id="CHEBI:30616"/>
        <dbReference type="ChEBI" id="CHEBI:33019"/>
        <dbReference type="ChEBI" id="CHEBI:74900"/>
        <dbReference type="ChEBI" id="CHEBI:82748"/>
        <dbReference type="ChEBI" id="CHEBI:456215"/>
    </reaction>
</comment>
<keyword evidence="3" id="KW-0963">Cytoplasm</keyword>
<dbReference type="HAMAP" id="MF_01539">
    <property type="entry name" value="TmcAL"/>
    <property type="match status" value="1"/>
</dbReference>
<keyword evidence="2 3" id="KW-0819">tRNA processing</keyword>
<feature type="binding site" evidence="3">
    <location>
        <begin position="7"/>
        <end position="20"/>
    </location>
    <ligand>
        <name>ATP</name>
        <dbReference type="ChEBI" id="CHEBI:30616"/>
    </ligand>
</feature>
<protein>
    <recommendedName>
        <fullName evidence="3">tRNA(Met) cytidine acetate ligase</fullName>
        <ecNumber evidence="3">6.3.4.-</ecNumber>
    </recommendedName>
</protein>
<dbReference type="AlphaFoldDB" id="A0A0R2NQG0"/>
<dbReference type="RefSeq" id="WP_024626222.1">
    <property type="nucleotide sequence ID" value="NZ_AYGX02000063.1"/>
</dbReference>
<feature type="binding site" evidence="3">
    <location>
        <position position="101"/>
    </location>
    <ligand>
        <name>ATP</name>
        <dbReference type="ChEBI" id="CHEBI:30616"/>
    </ligand>
</feature>
<dbReference type="Pfam" id="PF05636">
    <property type="entry name" value="HIGH_NTase1"/>
    <property type="match status" value="1"/>
</dbReference>
<keyword evidence="1 3" id="KW-0436">Ligase</keyword>
<evidence type="ECO:0000256" key="1">
    <source>
        <dbReference type="ARBA" id="ARBA00022598"/>
    </source>
</evidence>
<keyword evidence="5" id="KW-1185">Reference proteome</keyword>
<dbReference type="GO" id="GO:0005737">
    <property type="term" value="C:cytoplasm"/>
    <property type="evidence" value="ECO:0007669"/>
    <property type="project" value="UniProtKB-SubCell"/>
</dbReference>
<keyword evidence="3" id="KW-0547">Nucleotide-binding</keyword>
<accession>A0A0R2NQG0</accession>
<dbReference type="SUPFAM" id="SSF52374">
    <property type="entry name" value="Nucleotidylyl transferase"/>
    <property type="match status" value="1"/>
</dbReference>
<gene>
    <name evidence="3" type="primary">tmcAL</name>
    <name evidence="4" type="ORF">DY78_GL002805</name>
</gene>
<comment type="function">
    <text evidence="3">Catalyzes the formation of N(4)-acetylcytidine (ac(4)C) at the wobble position of elongator tRNA(Met), using acetate and ATP as substrates. First activates an acetate ion to form acetyladenylate (Ac-AMP) and then transfers the acetyl group to tRNA to form ac(4)C34.</text>
</comment>
<dbReference type="InterPro" id="IPR014729">
    <property type="entry name" value="Rossmann-like_a/b/a_fold"/>
</dbReference>
<comment type="caution">
    <text evidence="3">Lacks conserved residue(s) required for the propagation of feature annotation.</text>
</comment>
<dbReference type="GO" id="GO:0016879">
    <property type="term" value="F:ligase activity, forming carbon-nitrogen bonds"/>
    <property type="evidence" value="ECO:0007669"/>
    <property type="project" value="UniProtKB-UniRule"/>
</dbReference>
<comment type="similarity">
    <text evidence="3">Belongs to the TmcAL family.</text>
</comment>
<dbReference type="PANTHER" id="PTHR37825:SF1">
    <property type="entry name" value="TRNA(MET) CYTIDINE ACETATE LIGASE"/>
    <property type="match status" value="1"/>
</dbReference>
<evidence type="ECO:0000256" key="3">
    <source>
        <dbReference type="HAMAP-Rule" id="MF_01539"/>
    </source>
</evidence>
<comment type="caution">
    <text evidence="4">The sequence shown here is derived from an EMBL/GenBank/DDBJ whole genome shotgun (WGS) entry which is preliminary data.</text>
</comment>
<evidence type="ECO:0000313" key="4">
    <source>
        <dbReference type="EMBL" id="KRO27902.1"/>
    </source>
</evidence>
<keyword evidence="3" id="KW-0067">ATP-binding</keyword>
<dbReference type="Proteomes" id="UP000050920">
    <property type="component" value="Unassembled WGS sequence"/>
</dbReference>
<feature type="binding site" evidence="3">
    <location>
        <position position="150"/>
    </location>
    <ligand>
        <name>ATP</name>
        <dbReference type="ChEBI" id="CHEBI:30616"/>
    </ligand>
</feature>
<keyword evidence="3" id="KW-0820">tRNA-binding</keyword>
<reference evidence="4 5" key="1">
    <citation type="journal article" date="2015" name="Genome Announc.">
        <title>Expanding the biotechnology potential of lactobacilli through comparative genomics of 213 strains and associated genera.</title>
        <authorList>
            <person name="Sun Z."/>
            <person name="Harris H.M."/>
            <person name="McCann A."/>
            <person name="Guo C."/>
            <person name="Argimon S."/>
            <person name="Zhang W."/>
            <person name="Yang X."/>
            <person name="Jeffery I.B."/>
            <person name="Cooney J.C."/>
            <person name="Kagawa T.F."/>
            <person name="Liu W."/>
            <person name="Song Y."/>
            <person name="Salvetti E."/>
            <person name="Wrobel A."/>
            <person name="Rasinkangas P."/>
            <person name="Parkhill J."/>
            <person name="Rea M.C."/>
            <person name="O'Sullivan O."/>
            <person name="Ritari J."/>
            <person name="Douillard F.P."/>
            <person name="Paul Ross R."/>
            <person name="Yang R."/>
            <person name="Briner A.E."/>
            <person name="Felis G.E."/>
            <person name="de Vos W.M."/>
            <person name="Barrangou R."/>
            <person name="Klaenhammer T.R."/>
            <person name="Caufield P.W."/>
            <person name="Cui Y."/>
            <person name="Zhang H."/>
            <person name="O'Toole P.W."/>
        </authorList>
    </citation>
    <scope>NUCLEOTIDE SEQUENCE [LARGE SCALE GENOMIC DNA]</scope>
    <source>
        <strain evidence="4 5">DSM 21115</strain>
    </source>
</reference>
<proteinExistence type="inferred from homology"/>
<organism evidence="4 5">
    <name type="scientific">Lactiplantibacillus fabifermentans DSM 21115</name>
    <dbReference type="NCBI Taxonomy" id="1413187"/>
    <lineage>
        <taxon>Bacteria</taxon>
        <taxon>Bacillati</taxon>
        <taxon>Bacillota</taxon>
        <taxon>Bacilli</taxon>
        <taxon>Lactobacillales</taxon>
        <taxon>Lactobacillaceae</taxon>
        <taxon>Lactiplantibacillus</taxon>
    </lineage>
</organism>
<dbReference type="EC" id="6.3.4.-" evidence="3"/>
<feature type="binding site" evidence="3">
    <location>
        <position position="175"/>
    </location>
    <ligand>
        <name>ATP</name>
        <dbReference type="ChEBI" id="CHEBI:30616"/>
    </ligand>
</feature>
<dbReference type="NCBIfam" id="NF010191">
    <property type="entry name" value="PRK13670.1"/>
    <property type="match status" value="1"/>
</dbReference>
<dbReference type="InterPro" id="IPR008513">
    <property type="entry name" value="tRNA(Met)_cyd_acetate_ligase"/>
</dbReference>
<dbReference type="Gene3D" id="3.40.50.620">
    <property type="entry name" value="HUPs"/>
    <property type="match status" value="1"/>
</dbReference>
<keyword evidence="3" id="KW-0694">RNA-binding</keyword>